<dbReference type="Proteomes" id="UP001500390">
    <property type="component" value="Unassembled WGS sequence"/>
</dbReference>
<protein>
    <submittedName>
        <fullName evidence="1">Uncharacterized protein</fullName>
    </submittedName>
</protein>
<gene>
    <name evidence="1" type="ORF">GCM10023153_07280</name>
</gene>
<dbReference type="RefSeq" id="WP_159898601.1">
    <property type="nucleotide sequence ID" value="NZ_BAABFX010000013.1"/>
</dbReference>
<proteinExistence type="predicted"/>
<name>A0ABP8JG45_9MICO</name>
<evidence type="ECO:0000313" key="1">
    <source>
        <dbReference type="EMBL" id="GAA4390337.1"/>
    </source>
</evidence>
<keyword evidence="2" id="KW-1185">Reference proteome</keyword>
<dbReference type="EMBL" id="BAABFX010000013">
    <property type="protein sequence ID" value="GAA4390337.1"/>
    <property type="molecule type" value="Genomic_DNA"/>
</dbReference>
<accession>A0ABP8JG45</accession>
<sequence length="252" mass="27959">MSEWLAKGMNLHGASAPEQSFECYTIVICKMAERKQIAESGVYKAPVDLWSVRRVEAMGHPADLLVRGMSVRVPRSLPPTLWPVRHAYPIAVTPRGVMLSEDTAASTWLDPEGLHALGPGGPGLVTWSELTGLRVVGPQFSGRWWTVVQTVLEVVAPVSLRSRRTRVEWETARDGWRMFEVDPPGRRAFALRDLEATDALVGALEDSQRLALLGQVSFVREALDGLAARTNWNSRTTNRRVRAFVLDLAQGH</sequence>
<organism evidence="1 2">
    <name type="scientific">Ornithinibacter aureus</name>
    <dbReference type="NCBI Taxonomy" id="622664"/>
    <lineage>
        <taxon>Bacteria</taxon>
        <taxon>Bacillati</taxon>
        <taxon>Actinomycetota</taxon>
        <taxon>Actinomycetes</taxon>
        <taxon>Micrococcales</taxon>
        <taxon>Intrasporangiaceae</taxon>
        <taxon>Ornithinibacter</taxon>
    </lineage>
</organism>
<evidence type="ECO:0000313" key="2">
    <source>
        <dbReference type="Proteomes" id="UP001500390"/>
    </source>
</evidence>
<reference evidence="2" key="1">
    <citation type="journal article" date="2019" name="Int. J. Syst. Evol. Microbiol.">
        <title>The Global Catalogue of Microorganisms (GCM) 10K type strain sequencing project: providing services to taxonomists for standard genome sequencing and annotation.</title>
        <authorList>
            <consortium name="The Broad Institute Genomics Platform"/>
            <consortium name="The Broad Institute Genome Sequencing Center for Infectious Disease"/>
            <person name="Wu L."/>
            <person name="Ma J."/>
        </authorList>
    </citation>
    <scope>NUCLEOTIDE SEQUENCE [LARGE SCALE GENOMIC DNA]</scope>
    <source>
        <strain evidence="2">JCM 17738</strain>
    </source>
</reference>
<comment type="caution">
    <text evidence="1">The sequence shown here is derived from an EMBL/GenBank/DDBJ whole genome shotgun (WGS) entry which is preliminary data.</text>
</comment>